<dbReference type="EMBL" id="WIOL01000001">
    <property type="protein sequence ID" value="MQT15789.1"/>
    <property type="molecule type" value="Genomic_DNA"/>
</dbReference>
<dbReference type="Pfam" id="PF05947">
    <property type="entry name" value="T6SS_TssF"/>
    <property type="match status" value="1"/>
</dbReference>
<protein>
    <submittedName>
        <fullName evidence="1">Type VI secretion system baseplate subunit TssF</fullName>
    </submittedName>
</protein>
<keyword evidence="2" id="KW-1185">Reference proteome</keyword>
<dbReference type="PANTHER" id="PTHR35370:SF1">
    <property type="entry name" value="TYPE VI SECRETION SYSTEM COMPONENT TSSF1"/>
    <property type="match status" value="1"/>
</dbReference>
<dbReference type="PANTHER" id="PTHR35370">
    <property type="entry name" value="CYTOPLASMIC PROTEIN-RELATED-RELATED"/>
    <property type="match status" value="1"/>
</dbReference>
<dbReference type="InterPro" id="IPR010272">
    <property type="entry name" value="T6SS_TssF"/>
</dbReference>
<reference evidence="1 2" key="1">
    <citation type="submission" date="2019-09" db="EMBL/GenBank/DDBJ databases">
        <title>Polymorphobacter sp. isolated from a lake in China.</title>
        <authorList>
            <person name="Liu Z."/>
        </authorList>
    </citation>
    <scope>NUCLEOTIDE SEQUENCE [LARGE SCALE GENOMIC DNA]</scope>
    <source>
        <strain evidence="1 2">D40P</strain>
    </source>
</reference>
<accession>A0A7C9GSW7</accession>
<gene>
    <name evidence="1" type="primary">tssF</name>
    <name evidence="1" type="ORF">F3168_00730</name>
</gene>
<dbReference type="NCBIfam" id="TIGR03359">
    <property type="entry name" value="VI_chp_6"/>
    <property type="match status" value="1"/>
</dbReference>
<evidence type="ECO:0000313" key="2">
    <source>
        <dbReference type="Proteomes" id="UP000481327"/>
    </source>
</evidence>
<name>A0A7C9GSW7_9SPHN</name>
<dbReference type="RefSeq" id="WP_152576257.1">
    <property type="nucleotide sequence ID" value="NZ_JAATJI010000001.1"/>
</dbReference>
<dbReference type="AlphaFoldDB" id="A0A7C9GSW7"/>
<proteinExistence type="predicted"/>
<evidence type="ECO:0000313" key="1">
    <source>
        <dbReference type="EMBL" id="MQT15789.1"/>
    </source>
</evidence>
<dbReference type="Proteomes" id="UP000481327">
    <property type="component" value="Unassembled WGS sequence"/>
</dbReference>
<comment type="caution">
    <text evidence="1">The sequence shown here is derived from an EMBL/GenBank/DDBJ whole genome shotgun (WGS) entry which is preliminary data.</text>
</comment>
<dbReference type="PIRSF" id="PIRSF028304">
    <property type="entry name" value="UCP028304"/>
    <property type="match status" value="1"/>
</dbReference>
<sequence>MTAIDPRLLQHYNRELGYLRRQAAVFSEDHAQVAGRLGLDAPTNPDPHVERLLEGVAYLNARVRLKLDDQFPDFTQYLLDALYPQYVTPTPAMGIVTLTPTPGENALADGPRVARGSTVHATLSTESITPVEFRTGQDVTLWPLKIIAADYLATRAAVATATGTAVGEAALRLRLELTIDGSLADLAIDHLDLFIDGAEDVPGRLLHQLLAESYPALVCASDRGRRDAWSVGAGPVEALGLDAEQALLPADLRSFRGYRLLAEYYAMPEKFRFIRLTGLAAGFARGARQVDIVIPLKRCVPALAAAVATDNFRLHATPVINLYKRHFDRIPVDRGQPEHLVLADRSRQQDHEIYSLTSVSAYRAGDSVGMPVQPLYARNAERGDQPLYYSLRRRLRRLSEAERRRRRESDYTGSETWIALTAPGAPGLVDDIAEIAAEGWVTNRALPTRLRPGAPDLVLALADMANVAAVRMIRGPTRPQPPLGLGDAAWRVVSHLAPGNRGFARADGSPDVLLDHLRLYLRDEAPALRREIQGITGLHAALVTRRAAGVSRLAFERGEQLTLHLAASAYEASTAYLFTMVVARFLAEFATVNSFAEVIVKSDDGLSWRWPALSGPRPTI</sequence>
<dbReference type="OrthoDB" id="9763676at2"/>
<organism evidence="1 2">
    <name type="scientific">Sandarakinorhabdus fusca</name>
    <dbReference type="NCBI Taxonomy" id="1439888"/>
    <lineage>
        <taxon>Bacteria</taxon>
        <taxon>Pseudomonadati</taxon>
        <taxon>Pseudomonadota</taxon>
        <taxon>Alphaproteobacteria</taxon>
        <taxon>Sphingomonadales</taxon>
        <taxon>Sphingosinicellaceae</taxon>
        <taxon>Sandarakinorhabdus</taxon>
    </lineage>
</organism>